<reference evidence="1 2" key="1">
    <citation type="journal article" date="2019" name="Nat. Ecol. Evol.">
        <title>Megaphylogeny resolves global patterns of mushroom evolution.</title>
        <authorList>
            <person name="Varga T."/>
            <person name="Krizsan K."/>
            <person name="Foldi C."/>
            <person name="Dima B."/>
            <person name="Sanchez-Garcia M."/>
            <person name="Sanchez-Ramirez S."/>
            <person name="Szollosi G.J."/>
            <person name="Szarkandi J.G."/>
            <person name="Papp V."/>
            <person name="Albert L."/>
            <person name="Andreopoulos W."/>
            <person name="Angelini C."/>
            <person name="Antonin V."/>
            <person name="Barry K.W."/>
            <person name="Bougher N.L."/>
            <person name="Buchanan P."/>
            <person name="Buyck B."/>
            <person name="Bense V."/>
            <person name="Catcheside P."/>
            <person name="Chovatia M."/>
            <person name="Cooper J."/>
            <person name="Damon W."/>
            <person name="Desjardin D."/>
            <person name="Finy P."/>
            <person name="Geml J."/>
            <person name="Haridas S."/>
            <person name="Hughes K."/>
            <person name="Justo A."/>
            <person name="Karasinski D."/>
            <person name="Kautmanova I."/>
            <person name="Kiss B."/>
            <person name="Kocsube S."/>
            <person name="Kotiranta H."/>
            <person name="LaButti K.M."/>
            <person name="Lechner B.E."/>
            <person name="Liimatainen K."/>
            <person name="Lipzen A."/>
            <person name="Lukacs Z."/>
            <person name="Mihaltcheva S."/>
            <person name="Morgado L.N."/>
            <person name="Niskanen T."/>
            <person name="Noordeloos M.E."/>
            <person name="Ohm R.A."/>
            <person name="Ortiz-Santana B."/>
            <person name="Ovrebo C."/>
            <person name="Racz N."/>
            <person name="Riley R."/>
            <person name="Savchenko A."/>
            <person name="Shiryaev A."/>
            <person name="Soop K."/>
            <person name="Spirin V."/>
            <person name="Szebenyi C."/>
            <person name="Tomsovsky M."/>
            <person name="Tulloss R.E."/>
            <person name="Uehling J."/>
            <person name="Grigoriev I.V."/>
            <person name="Vagvolgyi C."/>
            <person name="Papp T."/>
            <person name="Martin F.M."/>
            <person name="Miettinen O."/>
            <person name="Hibbett D.S."/>
            <person name="Nagy L.G."/>
        </authorList>
    </citation>
    <scope>NUCLEOTIDE SEQUENCE [LARGE SCALE GENOMIC DNA]</scope>
    <source>
        <strain evidence="1 2">NL-1719</strain>
    </source>
</reference>
<proteinExistence type="predicted"/>
<dbReference type="EMBL" id="ML208299">
    <property type="protein sequence ID" value="TFK71334.1"/>
    <property type="molecule type" value="Genomic_DNA"/>
</dbReference>
<sequence>MQYKERQLWERDSDKEGKLWKRGSAGQRGSSNKLNTLKWQSTRCSWPVQMGKYSNPVGSGSFRRQCVARRCAQRQNIVAFKVQTLSCLVVVGAGSCSSC</sequence>
<dbReference type="Proteomes" id="UP000308600">
    <property type="component" value="Unassembled WGS sequence"/>
</dbReference>
<organism evidence="1 2">
    <name type="scientific">Pluteus cervinus</name>
    <dbReference type="NCBI Taxonomy" id="181527"/>
    <lineage>
        <taxon>Eukaryota</taxon>
        <taxon>Fungi</taxon>
        <taxon>Dikarya</taxon>
        <taxon>Basidiomycota</taxon>
        <taxon>Agaricomycotina</taxon>
        <taxon>Agaricomycetes</taxon>
        <taxon>Agaricomycetidae</taxon>
        <taxon>Agaricales</taxon>
        <taxon>Pluteineae</taxon>
        <taxon>Pluteaceae</taxon>
        <taxon>Pluteus</taxon>
    </lineage>
</organism>
<name>A0ACD3B035_9AGAR</name>
<protein>
    <submittedName>
        <fullName evidence="1">Uncharacterized protein</fullName>
    </submittedName>
</protein>
<evidence type="ECO:0000313" key="1">
    <source>
        <dbReference type="EMBL" id="TFK71334.1"/>
    </source>
</evidence>
<keyword evidence="2" id="KW-1185">Reference proteome</keyword>
<gene>
    <name evidence="1" type="ORF">BDN72DRAFT_837708</name>
</gene>
<accession>A0ACD3B035</accession>
<evidence type="ECO:0000313" key="2">
    <source>
        <dbReference type="Proteomes" id="UP000308600"/>
    </source>
</evidence>